<evidence type="ECO:0000313" key="3">
    <source>
        <dbReference type="EMBL" id="KAF9337551.1"/>
    </source>
</evidence>
<dbReference type="Pfam" id="PF12146">
    <property type="entry name" value="Hydrolase_4"/>
    <property type="match status" value="1"/>
</dbReference>
<evidence type="ECO:0000259" key="2">
    <source>
        <dbReference type="Pfam" id="PF12146"/>
    </source>
</evidence>
<dbReference type="Gene3D" id="3.40.50.1820">
    <property type="entry name" value="alpha/beta hydrolase"/>
    <property type="match status" value="1"/>
</dbReference>
<dbReference type="InterPro" id="IPR022742">
    <property type="entry name" value="Hydrolase_4"/>
</dbReference>
<organism evidence="3 4">
    <name type="scientific">Podila minutissima</name>
    <dbReference type="NCBI Taxonomy" id="64525"/>
    <lineage>
        <taxon>Eukaryota</taxon>
        <taxon>Fungi</taxon>
        <taxon>Fungi incertae sedis</taxon>
        <taxon>Mucoromycota</taxon>
        <taxon>Mortierellomycotina</taxon>
        <taxon>Mortierellomycetes</taxon>
        <taxon>Mortierellales</taxon>
        <taxon>Mortierellaceae</taxon>
        <taxon>Podila</taxon>
    </lineage>
</organism>
<comment type="caution">
    <text evidence="3">The sequence shown here is derived from an EMBL/GenBank/DDBJ whole genome shotgun (WGS) entry which is preliminary data.</text>
</comment>
<evidence type="ECO:0000313" key="4">
    <source>
        <dbReference type="Proteomes" id="UP000696485"/>
    </source>
</evidence>
<feature type="compositionally biased region" description="Polar residues" evidence="1">
    <location>
        <begin position="304"/>
        <end position="314"/>
    </location>
</feature>
<sequence>MGHGMGGALVLNYVCGLGKRTASLAGIIPSSPYIKPTMAGAGSRFPATYNRLAKWYPHISVQFPVAPQELTRDRAEQERYLADGLIRGSVSLQCLGDMIYQGQKVLTRRWKYFPGPLPTLLLHGTDDPICSYQATALLSSQLLKRNPSNFIFRSWKCNRHDPHWDIDALSVRSEFIQWIRGHCKHFVSLPLEPGMVRYDSLKSIRSNKSANAKSKDKDTKTKEKQSKSKVKDKGKKPAKETTPPPPTNQSQSGDKSPTKVKSAATLEPEAIQDLEGLRREQLLRMQKAEEKRREYSQDALESSEGANNTSTTNIQQPPPPPQTIRNKSLSVSLDELTLRLEKEVESGVTIPRAISLDQIPRPIDMALSTISLPLALGGIVLDVLTPILASPKVGDKEINESGGPTRTLPQASIQDTAKVGDEPVTLSSIESLAKREATGDIDAQALPVITVNDPVVQDVAPTVMQTEQPAVHVEAAKDASPVPETTLSSARTPLDEVEEVVPAMESTPHMGHPPPERSMIAV</sequence>
<feature type="compositionally biased region" description="Basic and acidic residues" evidence="1">
    <location>
        <begin position="213"/>
        <end position="239"/>
    </location>
</feature>
<proteinExistence type="predicted"/>
<keyword evidence="4" id="KW-1185">Reference proteome</keyword>
<feature type="region of interest" description="Disordered" evidence="1">
    <location>
        <begin position="206"/>
        <end position="273"/>
    </location>
</feature>
<feature type="region of interest" description="Disordered" evidence="1">
    <location>
        <begin position="287"/>
        <end position="326"/>
    </location>
</feature>
<accession>A0A9P5VQY3</accession>
<gene>
    <name evidence="3" type="ORF">BG006_004154</name>
</gene>
<dbReference type="InterPro" id="IPR029058">
    <property type="entry name" value="AB_hydrolase_fold"/>
</dbReference>
<protein>
    <recommendedName>
        <fullName evidence="2">Serine aminopeptidase S33 domain-containing protein</fullName>
    </recommendedName>
</protein>
<reference evidence="3" key="1">
    <citation type="journal article" date="2020" name="Fungal Divers.">
        <title>Resolving the Mortierellaceae phylogeny through synthesis of multi-gene phylogenetics and phylogenomics.</title>
        <authorList>
            <person name="Vandepol N."/>
            <person name="Liber J."/>
            <person name="Desiro A."/>
            <person name="Na H."/>
            <person name="Kennedy M."/>
            <person name="Barry K."/>
            <person name="Grigoriev I.V."/>
            <person name="Miller A.N."/>
            <person name="O'Donnell K."/>
            <person name="Stajich J.E."/>
            <person name="Bonito G."/>
        </authorList>
    </citation>
    <scope>NUCLEOTIDE SEQUENCE</scope>
    <source>
        <strain evidence="3">NVP1</strain>
    </source>
</reference>
<dbReference type="EMBL" id="JAAAUY010000023">
    <property type="protein sequence ID" value="KAF9337551.1"/>
    <property type="molecule type" value="Genomic_DNA"/>
</dbReference>
<evidence type="ECO:0000256" key="1">
    <source>
        <dbReference type="SAM" id="MobiDB-lite"/>
    </source>
</evidence>
<name>A0A9P5VQY3_9FUNG</name>
<feature type="domain" description="Serine aminopeptidase S33" evidence="2">
    <location>
        <begin position="1"/>
        <end position="148"/>
    </location>
</feature>
<feature type="compositionally biased region" description="Basic and acidic residues" evidence="1">
    <location>
        <begin position="287"/>
        <end position="296"/>
    </location>
</feature>
<dbReference type="SUPFAM" id="SSF53474">
    <property type="entry name" value="alpha/beta-Hydrolases"/>
    <property type="match status" value="1"/>
</dbReference>
<dbReference type="AlphaFoldDB" id="A0A9P5VQY3"/>
<dbReference type="Proteomes" id="UP000696485">
    <property type="component" value="Unassembled WGS sequence"/>
</dbReference>